<dbReference type="InterPro" id="IPR014729">
    <property type="entry name" value="Rossmann-like_a/b/a_fold"/>
</dbReference>
<evidence type="ECO:0000313" key="3">
    <source>
        <dbReference type="Proteomes" id="UP000479226"/>
    </source>
</evidence>
<dbReference type="EMBL" id="JAAKZI010000008">
    <property type="protein sequence ID" value="NGN83144.1"/>
    <property type="molecule type" value="Genomic_DNA"/>
</dbReference>
<sequence length="172" mass="17814">MEPQQSAPVRIVAGVYPGQSPAVAQEGAVLAAALHGELVCAYVNPGRYPLAESPDGTMDSAPLDPDFEDDADASFPSGLAAALAGQLSPLGTAWRPVLLAGDVADALAHCADTLDAAMIVVGTHGDARTTLREVFAHSVATRLARRQLRPVLVVPTHHGHPVQAVRHTAGRP</sequence>
<proteinExistence type="predicted"/>
<dbReference type="Pfam" id="PF00582">
    <property type="entry name" value="Usp"/>
    <property type="match status" value="1"/>
</dbReference>
<name>A0ABX0D8B2_9MICC</name>
<keyword evidence="3" id="KW-1185">Reference proteome</keyword>
<gene>
    <name evidence="2" type="ORF">G6N77_06665</name>
</gene>
<dbReference type="RefSeq" id="WP_165181243.1">
    <property type="nucleotide sequence ID" value="NZ_JAAKZI010000008.1"/>
</dbReference>
<evidence type="ECO:0000259" key="1">
    <source>
        <dbReference type="Pfam" id="PF00582"/>
    </source>
</evidence>
<dbReference type="InterPro" id="IPR006016">
    <property type="entry name" value="UspA"/>
</dbReference>
<evidence type="ECO:0000313" key="2">
    <source>
        <dbReference type="EMBL" id="NGN83144.1"/>
    </source>
</evidence>
<dbReference type="Proteomes" id="UP000479226">
    <property type="component" value="Unassembled WGS sequence"/>
</dbReference>
<feature type="domain" description="UspA" evidence="1">
    <location>
        <begin position="10"/>
        <end position="155"/>
    </location>
</feature>
<comment type="caution">
    <text evidence="2">The sequence shown here is derived from an EMBL/GenBank/DDBJ whole genome shotgun (WGS) entry which is preliminary data.</text>
</comment>
<dbReference type="Gene3D" id="3.40.50.620">
    <property type="entry name" value="HUPs"/>
    <property type="match status" value="1"/>
</dbReference>
<accession>A0ABX0D8B2</accession>
<organism evidence="2 3">
    <name type="scientific">Arthrobacter silviterrae</name>
    <dbReference type="NCBI Taxonomy" id="2026658"/>
    <lineage>
        <taxon>Bacteria</taxon>
        <taxon>Bacillati</taxon>
        <taxon>Actinomycetota</taxon>
        <taxon>Actinomycetes</taxon>
        <taxon>Micrococcales</taxon>
        <taxon>Micrococcaceae</taxon>
        <taxon>Arthrobacter</taxon>
    </lineage>
</organism>
<reference evidence="2 3" key="1">
    <citation type="submission" date="2020-02" db="EMBL/GenBank/DDBJ databases">
        <title>Genome sequence of the type strain DSM 27180 of Arthrobacter silviterrae.</title>
        <authorList>
            <person name="Gao J."/>
            <person name="Sun J."/>
        </authorList>
    </citation>
    <scope>NUCLEOTIDE SEQUENCE [LARGE SCALE GENOMIC DNA]</scope>
    <source>
        <strain evidence="2 3">DSM 27180</strain>
    </source>
</reference>
<dbReference type="CDD" id="cd00293">
    <property type="entry name" value="USP-like"/>
    <property type="match status" value="1"/>
</dbReference>
<protein>
    <submittedName>
        <fullName evidence="2">Universal stress protein</fullName>
    </submittedName>
</protein>
<dbReference type="SUPFAM" id="SSF52402">
    <property type="entry name" value="Adenine nucleotide alpha hydrolases-like"/>
    <property type="match status" value="1"/>
</dbReference>